<organism evidence="4 5">
    <name type="scientific">Araneus ventricosus</name>
    <name type="common">Orbweaver spider</name>
    <name type="synonym">Epeira ventricosa</name>
    <dbReference type="NCBI Taxonomy" id="182803"/>
    <lineage>
        <taxon>Eukaryota</taxon>
        <taxon>Metazoa</taxon>
        <taxon>Ecdysozoa</taxon>
        <taxon>Arthropoda</taxon>
        <taxon>Chelicerata</taxon>
        <taxon>Arachnida</taxon>
        <taxon>Araneae</taxon>
        <taxon>Araneomorphae</taxon>
        <taxon>Entelegynae</taxon>
        <taxon>Araneoidea</taxon>
        <taxon>Araneidae</taxon>
        <taxon>Araneus</taxon>
    </lineage>
</organism>
<protein>
    <submittedName>
        <fullName evidence="4">Uncharacterized protein</fullName>
    </submittedName>
</protein>
<proteinExistence type="predicted"/>
<dbReference type="EMBL" id="BGPR01044394">
    <property type="protein sequence ID" value="GBO21173.1"/>
    <property type="molecule type" value="Genomic_DNA"/>
</dbReference>
<dbReference type="Proteomes" id="UP000499080">
    <property type="component" value="Unassembled WGS sequence"/>
</dbReference>
<sequence length="90" mass="9896">MSPYFFLKASSCKCKSAFLMKGQYPKYGRPVGPGGRPLFLKMKYTIVIIQSADAVASEVDGTASTILDIQPTCILMEANQSVRNIFLEIV</sequence>
<accession>A0A4Y2VAQ5</accession>
<dbReference type="EMBL" id="BGPR01044392">
    <property type="protein sequence ID" value="GBO21168.1"/>
    <property type="molecule type" value="Genomic_DNA"/>
</dbReference>
<dbReference type="AlphaFoldDB" id="A0A4Y2VAQ5"/>
<name>A0A4Y2VAQ5_ARAVE</name>
<evidence type="ECO:0000313" key="5">
    <source>
        <dbReference type="Proteomes" id="UP000499080"/>
    </source>
</evidence>
<evidence type="ECO:0000313" key="1">
    <source>
        <dbReference type="EMBL" id="GBO21168.1"/>
    </source>
</evidence>
<comment type="caution">
    <text evidence="4">The sequence shown here is derived from an EMBL/GenBank/DDBJ whole genome shotgun (WGS) entry which is preliminary data.</text>
</comment>
<dbReference type="EMBL" id="BGPR01044393">
    <property type="protein sequence ID" value="GBO21171.1"/>
    <property type="molecule type" value="Genomic_DNA"/>
</dbReference>
<evidence type="ECO:0000313" key="2">
    <source>
        <dbReference type="EMBL" id="GBO21171.1"/>
    </source>
</evidence>
<gene>
    <name evidence="1" type="ORF">AVEN_252052_1</name>
    <name evidence="2" type="ORF">AVEN_265087_1</name>
    <name evidence="3" type="ORF">AVEN_35978_1</name>
    <name evidence="4" type="ORF">AVEN_64665_1</name>
</gene>
<dbReference type="EMBL" id="BGPR01044397">
    <property type="protein sequence ID" value="GBO21176.1"/>
    <property type="molecule type" value="Genomic_DNA"/>
</dbReference>
<reference evidence="4 5" key="1">
    <citation type="journal article" date="2019" name="Sci. Rep.">
        <title>Orb-weaving spider Araneus ventricosus genome elucidates the spidroin gene catalogue.</title>
        <authorList>
            <person name="Kono N."/>
            <person name="Nakamura H."/>
            <person name="Ohtoshi R."/>
            <person name="Moran D.A.P."/>
            <person name="Shinohara A."/>
            <person name="Yoshida Y."/>
            <person name="Fujiwara M."/>
            <person name="Mori M."/>
            <person name="Tomita M."/>
            <person name="Arakawa K."/>
        </authorList>
    </citation>
    <scope>NUCLEOTIDE SEQUENCE [LARGE SCALE GENOMIC DNA]</scope>
</reference>
<evidence type="ECO:0000313" key="3">
    <source>
        <dbReference type="EMBL" id="GBO21173.1"/>
    </source>
</evidence>
<evidence type="ECO:0000313" key="4">
    <source>
        <dbReference type="EMBL" id="GBO21176.1"/>
    </source>
</evidence>
<keyword evidence="5" id="KW-1185">Reference proteome</keyword>